<dbReference type="PANTHER" id="PTHR21262:SF31">
    <property type="entry name" value="GTP PYROPHOSPHOKINASE"/>
    <property type="match status" value="1"/>
</dbReference>
<sequence>MVSLSAAISESQLVDGLSASDAARVLEALEFVSPFYENRSIVTEQDALQFSIGVASTLAMLKTDVDTRIAGLLFELSELNPLAAEKIEVKFGKDIAELVSGVRRLMRLREATLTQHDVGRGKDEAERTASQMEVLRKMVLAMANDMRVVLVRLASRVTTLRYFAECKRNDGAAQQYASETMDLYAPLANRLGVWQLKWELEDLSFRFLEPEQYKRIAKMLEEKRVERESFVVSAIARLEQELRTVGVKAEVSGRPKHIYSIWKKMRGKRVDFDELYDVRAFRVIVDDIKDCYAVLGILNNLWTPIPKEFDDYISRPKPNGYKSLHTVVVVEDGRPLEVQIRTKEMHQFSEFGVAAHWRYKETGGSNFSAQEYDEKIAWLRQLLAWKNEVSDVVVDQEQLQREWVEKVKAATLDDRIYVLTPQARVIELPSGATPVDFAYQLHTDVGHRCRGARVDGVMVPLNTKLKNGQTVEIITLKAGSIQTGPSRDWLTTEYSVGTRTRSKIRAWFNAIDQENTLSAGRGLIEKTLQREGKTSVNLEELARKLSFASLDDLFLAVGKEEFSLRQVETALRDNLEQEVPVDYLIANKSRASSVVQGAKSGVLVVGTDGLMTQLARCCKPAPPDDIVGFVTRGKGVSIHRLSCKNFSEMRHKAPERVIQTTWGDGGKDTVYPVDIFVMAQDRQGLLRDISEVFSREKINVIGVNTQSAKGQAKMSFTAEINGTSQLQKALMVIHEVSGVQEVRRA</sequence>
<evidence type="ECO:0000256" key="3">
    <source>
        <dbReference type="ARBA" id="ARBA00032407"/>
    </source>
</evidence>
<feature type="domain" description="ACT" evidence="6">
    <location>
        <begin position="674"/>
        <end position="745"/>
    </location>
</feature>
<dbReference type="InterPro" id="IPR012676">
    <property type="entry name" value="TGS-like"/>
</dbReference>
<dbReference type="SUPFAM" id="SSF81271">
    <property type="entry name" value="TGS-like"/>
    <property type="match status" value="1"/>
</dbReference>
<dbReference type="GO" id="GO:0015969">
    <property type="term" value="P:guanosine tetraphosphate metabolic process"/>
    <property type="evidence" value="ECO:0007669"/>
    <property type="project" value="InterPro"/>
</dbReference>
<dbReference type="InterPro" id="IPR033655">
    <property type="entry name" value="TGS_RelA/SpoT"/>
</dbReference>
<comment type="similarity">
    <text evidence="5">Belongs to the relA/spoT family.</text>
</comment>
<dbReference type="SMART" id="SM00954">
    <property type="entry name" value="RelA_SpoT"/>
    <property type="match status" value="1"/>
</dbReference>
<dbReference type="CDD" id="cd05399">
    <property type="entry name" value="NT_Rel-Spo_like"/>
    <property type="match status" value="1"/>
</dbReference>
<protein>
    <recommendedName>
        <fullName evidence="1">GTP pyrophosphokinase</fullName>
    </recommendedName>
    <alternativeName>
        <fullName evidence="3">(p)ppGpp synthase</fullName>
    </alternativeName>
    <alternativeName>
        <fullName evidence="2">ATP:GTP 3'-pyrophosphotransferase</fullName>
    </alternativeName>
    <alternativeName>
        <fullName evidence="4">ppGpp synthase I</fullName>
    </alternativeName>
</protein>
<dbReference type="PROSITE" id="PS51880">
    <property type="entry name" value="TGS"/>
    <property type="match status" value="1"/>
</dbReference>
<evidence type="ECO:0000259" key="7">
    <source>
        <dbReference type="PROSITE" id="PS51880"/>
    </source>
</evidence>
<evidence type="ECO:0000256" key="2">
    <source>
        <dbReference type="ARBA" id="ARBA00029754"/>
    </source>
</evidence>
<comment type="caution">
    <text evidence="8">The sequence shown here is derived from an EMBL/GenBank/DDBJ whole genome shotgun (WGS) entry which is preliminary data.</text>
</comment>
<dbReference type="CDD" id="cd01668">
    <property type="entry name" value="TGS_RSH"/>
    <property type="match status" value="1"/>
</dbReference>
<proteinExistence type="inferred from homology"/>
<dbReference type="SUPFAM" id="SSF81301">
    <property type="entry name" value="Nucleotidyltransferase"/>
    <property type="match status" value="1"/>
</dbReference>
<dbReference type="CDD" id="cd04876">
    <property type="entry name" value="ACT_RelA-SpoT"/>
    <property type="match status" value="1"/>
</dbReference>
<dbReference type="Gene3D" id="1.10.3210.10">
    <property type="entry name" value="Hypothetical protein af1432"/>
    <property type="match status" value="1"/>
</dbReference>
<dbReference type="SUPFAM" id="SSF109604">
    <property type="entry name" value="HD-domain/PDEase-like"/>
    <property type="match status" value="1"/>
</dbReference>
<dbReference type="GO" id="GO:0005886">
    <property type="term" value="C:plasma membrane"/>
    <property type="evidence" value="ECO:0007669"/>
    <property type="project" value="TreeGrafter"/>
</dbReference>
<dbReference type="InterPro" id="IPR007685">
    <property type="entry name" value="RelA_SpoT"/>
</dbReference>
<evidence type="ECO:0000256" key="5">
    <source>
        <dbReference type="RuleBase" id="RU003847"/>
    </source>
</evidence>
<dbReference type="InterPro" id="IPR012675">
    <property type="entry name" value="Beta-grasp_dom_sf"/>
</dbReference>
<dbReference type="InterPro" id="IPR004811">
    <property type="entry name" value="RelA/Spo_fam"/>
</dbReference>
<gene>
    <name evidence="8" type="ORF">KDM90_03305</name>
</gene>
<dbReference type="Pfam" id="PF19296">
    <property type="entry name" value="RelA_AH_RIS"/>
    <property type="match status" value="1"/>
</dbReference>
<dbReference type="Proteomes" id="UP000678545">
    <property type="component" value="Unassembled WGS sequence"/>
</dbReference>
<evidence type="ECO:0000256" key="1">
    <source>
        <dbReference type="ARBA" id="ARBA00019852"/>
    </source>
</evidence>
<dbReference type="NCBIfam" id="TIGR00691">
    <property type="entry name" value="spoT_relA"/>
    <property type="match status" value="1"/>
</dbReference>
<dbReference type="PANTHER" id="PTHR21262">
    <property type="entry name" value="GUANOSINE-3',5'-BIS DIPHOSPHATE 3'-PYROPHOSPHOHYDROLASE"/>
    <property type="match status" value="1"/>
</dbReference>
<dbReference type="InterPro" id="IPR043519">
    <property type="entry name" value="NT_sf"/>
</dbReference>
<reference evidence="8" key="1">
    <citation type="submission" date="2021-04" db="EMBL/GenBank/DDBJ databases">
        <title>novel species isolated from subtropical streams in China.</title>
        <authorList>
            <person name="Lu H."/>
        </authorList>
    </citation>
    <scope>NUCLEOTIDE SEQUENCE</scope>
    <source>
        <strain evidence="8">FT137W</strain>
    </source>
</reference>
<dbReference type="EMBL" id="JAGSPJ010000001">
    <property type="protein sequence ID" value="MBR7799015.1"/>
    <property type="molecule type" value="Genomic_DNA"/>
</dbReference>
<dbReference type="GO" id="GO:0042594">
    <property type="term" value="P:response to starvation"/>
    <property type="evidence" value="ECO:0007669"/>
    <property type="project" value="TreeGrafter"/>
</dbReference>
<name>A0A941DYC5_9BURK</name>
<dbReference type="Pfam" id="PF13328">
    <property type="entry name" value="HD_4"/>
    <property type="match status" value="1"/>
</dbReference>
<dbReference type="Gene3D" id="3.10.20.30">
    <property type="match status" value="1"/>
</dbReference>
<dbReference type="Pfam" id="PF04607">
    <property type="entry name" value="RelA_SpoT"/>
    <property type="match status" value="1"/>
</dbReference>
<dbReference type="RefSeq" id="WP_212674127.1">
    <property type="nucleotide sequence ID" value="NZ_JAGSPJ010000001.1"/>
</dbReference>
<dbReference type="GO" id="GO:0015949">
    <property type="term" value="P:nucleobase-containing small molecule interconversion"/>
    <property type="evidence" value="ECO:0007669"/>
    <property type="project" value="UniProtKB-ARBA"/>
</dbReference>
<feature type="domain" description="TGS" evidence="7">
    <location>
        <begin position="414"/>
        <end position="475"/>
    </location>
</feature>
<dbReference type="InterPro" id="IPR045865">
    <property type="entry name" value="ACT-like_dom_sf"/>
</dbReference>
<dbReference type="PROSITE" id="PS51671">
    <property type="entry name" value="ACT"/>
    <property type="match status" value="1"/>
</dbReference>
<dbReference type="GO" id="GO:0008728">
    <property type="term" value="F:GTP diphosphokinase activity"/>
    <property type="evidence" value="ECO:0007669"/>
    <property type="project" value="TreeGrafter"/>
</dbReference>
<organism evidence="8 9">
    <name type="scientific">Undibacterium fentianense</name>
    <dbReference type="NCBI Taxonomy" id="2828728"/>
    <lineage>
        <taxon>Bacteria</taxon>
        <taxon>Pseudomonadati</taxon>
        <taxon>Pseudomonadota</taxon>
        <taxon>Betaproteobacteria</taxon>
        <taxon>Burkholderiales</taxon>
        <taxon>Oxalobacteraceae</taxon>
        <taxon>Undibacterium</taxon>
    </lineage>
</organism>
<dbReference type="Gene3D" id="3.30.70.260">
    <property type="match status" value="1"/>
</dbReference>
<dbReference type="SUPFAM" id="SSF55021">
    <property type="entry name" value="ACT-like"/>
    <property type="match status" value="1"/>
</dbReference>
<dbReference type="FunFam" id="3.10.20.30:FF:000002">
    <property type="entry name" value="GTP pyrophosphokinase (RelA/SpoT)"/>
    <property type="match status" value="1"/>
</dbReference>
<dbReference type="AlphaFoldDB" id="A0A941DYC5"/>
<dbReference type="Pfam" id="PF02824">
    <property type="entry name" value="TGS"/>
    <property type="match status" value="1"/>
</dbReference>
<evidence type="ECO:0000256" key="4">
    <source>
        <dbReference type="ARBA" id="ARBA00033308"/>
    </source>
</evidence>
<dbReference type="Gene3D" id="3.30.460.10">
    <property type="entry name" value="Beta Polymerase, domain 2"/>
    <property type="match status" value="1"/>
</dbReference>
<dbReference type="FunFam" id="3.30.460.10:FF:000001">
    <property type="entry name" value="GTP pyrophosphokinase RelA"/>
    <property type="match status" value="1"/>
</dbReference>
<dbReference type="GO" id="GO:0008893">
    <property type="term" value="F:guanosine-3',5'-bis(diphosphate) 3'-diphosphatase activity"/>
    <property type="evidence" value="ECO:0007669"/>
    <property type="project" value="TreeGrafter"/>
</dbReference>
<dbReference type="InterPro" id="IPR004095">
    <property type="entry name" value="TGS"/>
</dbReference>
<dbReference type="InterPro" id="IPR002912">
    <property type="entry name" value="ACT_dom"/>
</dbReference>
<accession>A0A941DYC5</accession>
<dbReference type="Pfam" id="PF13291">
    <property type="entry name" value="ACT_4"/>
    <property type="match status" value="1"/>
</dbReference>
<evidence type="ECO:0000313" key="8">
    <source>
        <dbReference type="EMBL" id="MBR7799015.1"/>
    </source>
</evidence>
<evidence type="ECO:0000259" key="6">
    <source>
        <dbReference type="PROSITE" id="PS51671"/>
    </source>
</evidence>
<comment type="function">
    <text evidence="5">In eubacteria ppGpp (guanosine 3'-diphosphate 5'-diphosphate) is a mediator of the stringent response that coordinates a variety of cellular activities in response to changes in nutritional abundance.</text>
</comment>
<dbReference type="InterPro" id="IPR045600">
    <property type="entry name" value="RelA/SpoT_AH_RIS"/>
</dbReference>
<keyword evidence="9" id="KW-1185">Reference proteome</keyword>
<evidence type="ECO:0000313" key="9">
    <source>
        <dbReference type="Proteomes" id="UP000678545"/>
    </source>
</evidence>